<dbReference type="InterPro" id="IPR050588">
    <property type="entry name" value="WNK_Ser-Thr_kinase"/>
</dbReference>
<dbReference type="GO" id="GO:0005524">
    <property type="term" value="F:ATP binding"/>
    <property type="evidence" value="ECO:0007669"/>
    <property type="project" value="InterPro"/>
</dbReference>
<dbReference type="Pfam" id="PF00069">
    <property type="entry name" value="Pkinase"/>
    <property type="match status" value="1"/>
</dbReference>
<dbReference type="Gene3D" id="1.10.510.10">
    <property type="entry name" value="Transferase(Phosphotransferase) domain 1"/>
    <property type="match status" value="1"/>
</dbReference>
<dbReference type="STRING" id="131310.A0A0N4Z3A2"/>
<dbReference type="WBParaSite" id="PTRK_0000137900.1">
    <property type="protein sequence ID" value="PTRK_0000137900.1"/>
    <property type="gene ID" value="PTRK_0000137900"/>
</dbReference>
<dbReference type="Gene3D" id="3.30.200.20">
    <property type="entry name" value="Phosphorylase Kinase, domain 1"/>
    <property type="match status" value="1"/>
</dbReference>
<evidence type="ECO:0000259" key="2">
    <source>
        <dbReference type="PROSITE" id="PS50011"/>
    </source>
</evidence>
<dbReference type="SUPFAM" id="SSF56112">
    <property type="entry name" value="Protein kinase-like (PK-like)"/>
    <property type="match status" value="1"/>
</dbReference>
<sequence>MITNVRGELENNVPQKDINMANDLSNIDSDNFLNENKFTVVTKEQAEELKRSIDSISDEVKAEFECNIKNISLDKRFLQFDENFGSGSFKNVFKGYDRLKKRYVAWCENSKLKLTKADMKKVKEEVNILKKLNHKNIIRFLAFWEYEYDKHEQPEFVLITELMDSGTLKSYLMKNPTINHSLIRNWSTQILEGLKYLHSFKPVIIHRDLKCDNILIDVESGCVKIGDLGLATIKKKEPVRSVIGTPEFMAPEMYDENYDEGVDIYAFGMCLLEIVTGEYPYQECGSPPQVFKKVCNGTKPLALNKIKKKYSSVKAIIERCLRRNRNERWTIDEILNDRFYYEHEDAEVDFEPLFYDEFIYNDSSELQFEVNFLHDENKLKFGIDSDQVLLFSINYELESCLDVVDRIIEDFGIPVELRNEMYLQLKKRIILVKRDHKYGKIERENIEKNRLTPDHNIEWIKSLRNPNNNILFGLNRVFSIYPGATVNKQTLNSGEAFYYINCDKSEDYCSDQNIIFKIVDVILSSDGKSTILKILFQHKDQQAVIITTLEEYNACFIANLLIEGGHICETYKKRLITSFKILITQVKKYNFSIMSKLIKVSYGEVLIKSEEASPTKKNKFNLTKVVLPPEPISRKSTADMVIESIKLLNKMSCSIDEEKDLNKSEKVVKVEKPKTLNIENSSNNSYEIHEGLPKSMEKMKKLNIEIQLSSDECVQRKIGSKIRISPSEIKLGDAKYNNTIVQQIKDINNQKEDHSKIMNINNNNNEQICTFENIDENRSTNTNLTTKMDHHNEYEKPEKNINEVGKDIKFTSNEDVQKTPEKSTDVVKKEVKRNPKLRIRSESTRIGRFDVIRNSPVEETNDPDNFSNEEHLLKETIDSLKQTKFSFKSKTDINEKAITTNCNYDCIANNVTSKNQVLNELTYTDQNIEAHNKCGESLSRLVTNDDGEKRNIQQEDIVAKNIDVQKSIDKGKLCMENNNSLFNLQSNGVSREALLRRQLFAKHDAKNAYSLDTYTALNSMENNNRKPPVSKKDLSKVSEKSRQLAKLLESKEKIENKVNSTIVGTTNHSYHSNVENSDNLLNSNYNVNTDNKTKGHFTVIQIDKNEKLINEEEKKTGLPKF</sequence>
<feature type="region of interest" description="Disordered" evidence="1">
    <location>
        <begin position="1019"/>
        <end position="1038"/>
    </location>
</feature>
<evidence type="ECO:0000313" key="4">
    <source>
        <dbReference type="WBParaSite" id="PTRK_0000137900.1"/>
    </source>
</evidence>
<keyword evidence="3" id="KW-1185">Reference proteome</keyword>
<dbReference type="InterPro" id="IPR000719">
    <property type="entry name" value="Prot_kinase_dom"/>
</dbReference>
<protein>
    <submittedName>
        <fullName evidence="4">Protein kinase domain-containing protein</fullName>
    </submittedName>
</protein>
<dbReference type="Proteomes" id="UP000038045">
    <property type="component" value="Unplaced"/>
</dbReference>
<proteinExistence type="predicted"/>
<organism evidence="3 4">
    <name type="scientific">Parastrongyloides trichosuri</name>
    <name type="common">Possum-specific nematode worm</name>
    <dbReference type="NCBI Taxonomy" id="131310"/>
    <lineage>
        <taxon>Eukaryota</taxon>
        <taxon>Metazoa</taxon>
        <taxon>Ecdysozoa</taxon>
        <taxon>Nematoda</taxon>
        <taxon>Chromadorea</taxon>
        <taxon>Rhabditida</taxon>
        <taxon>Tylenchina</taxon>
        <taxon>Panagrolaimomorpha</taxon>
        <taxon>Strongyloidoidea</taxon>
        <taxon>Strongyloididae</taxon>
        <taxon>Parastrongyloides</taxon>
    </lineage>
</organism>
<evidence type="ECO:0000313" key="3">
    <source>
        <dbReference type="Proteomes" id="UP000038045"/>
    </source>
</evidence>
<dbReference type="GO" id="GO:0004672">
    <property type="term" value="F:protein kinase activity"/>
    <property type="evidence" value="ECO:0007669"/>
    <property type="project" value="InterPro"/>
</dbReference>
<dbReference type="InterPro" id="IPR008271">
    <property type="entry name" value="Ser/Thr_kinase_AS"/>
</dbReference>
<dbReference type="PROSITE" id="PS00108">
    <property type="entry name" value="PROTEIN_KINASE_ST"/>
    <property type="match status" value="1"/>
</dbReference>
<dbReference type="AlphaFoldDB" id="A0A0N4Z3A2"/>
<feature type="domain" description="Protein kinase" evidence="2">
    <location>
        <begin position="78"/>
        <end position="340"/>
    </location>
</feature>
<accession>A0A0N4Z3A2</accession>
<evidence type="ECO:0000256" key="1">
    <source>
        <dbReference type="SAM" id="MobiDB-lite"/>
    </source>
</evidence>
<dbReference type="PROSITE" id="PS50011">
    <property type="entry name" value="PROTEIN_KINASE_DOM"/>
    <property type="match status" value="1"/>
</dbReference>
<name>A0A0N4Z3A2_PARTI</name>
<reference evidence="4" key="1">
    <citation type="submission" date="2017-02" db="UniProtKB">
        <authorList>
            <consortium name="WormBaseParasite"/>
        </authorList>
    </citation>
    <scope>IDENTIFICATION</scope>
</reference>
<dbReference type="SMART" id="SM00220">
    <property type="entry name" value="S_TKc"/>
    <property type="match status" value="1"/>
</dbReference>
<dbReference type="InterPro" id="IPR011009">
    <property type="entry name" value="Kinase-like_dom_sf"/>
</dbReference>
<dbReference type="PANTHER" id="PTHR13902">
    <property type="entry name" value="SERINE/THREONINE-PROTEIN KINASE WNK WITH NO LYSINE -RELATED"/>
    <property type="match status" value="1"/>
</dbReference>